<reference evidence="2 3" key="1">
    <citation type="submission" date="2006-10" db="EMBL/GenBank/DDBJ databases">
        <title>Complete sequence of Syntrophobacter fumaroxidans MPOB.</title>
        <authorList>
            <consortium name="US DOE Joint Genome Institute"/>
            <person name="Copeland A."/>
            <person name="Lucas S."/>
            <person name="Lapidus A."/>
            <person name="Barry K."/>
            <person name="Detter J.C."/>
            <person name="Glavina del Rio T."/>
            <person name="Hammon N."/>
            <person name="Israni S."/>
            <person name="Pitluck S."/>
            <person name="Goltsman E.G."/>
            <person name="Martinez M."/>
            <person name="Schmutz J."/>
            <person name="Larimer F."/>
            <person name="Land M."/>
            <person name="Hauser L."/>
            <person name="Kyrpides N."/>
            <person name="Kim E."/>
            <person name="Boone D.R."/>
            <person name="Brockman F."/>
            <person name="Culley D."/>
            <person name="Ferry J."/>
            <person name="Gunsalus R."/>
            <person name="McInerney M.J."/>
            <person name="Morrison M."/>
            <person name="Plugge C."/>
            <person name="Rohlin L."/>
            <person name="Scholten J."/>
            <person name="Sieber J."/>
            <person name="Stams A.J.M."/>
            <person name="Worm P."/>
            <person name="Henstra A.M."/>
            <person name="Richardson P."/>
        </authorList>
    </citation>
    <scope>NUCLEOTIDE SEQUENCE [LARGE SCALE GENOMIC DNA]</scope>
    <source>
        <strain evidence="3">DSM 10017 / MPOB</strain>
    </source>
</reference>
<dbReference type="KEGG" id="sfu:Sfum_0087"/>
<dbReference type="SUPFAM" id="SSF81301">
    <property type="entry name" value="Nucleotidyltransferase"/>
    <property type="match status" value="1"/>
</dbReference>
<dbReference type="InterPro" id="IPR043519">
    <property type="entry name" value="NT_sf"/>
</dbReference>
<sequence>MKAREPDTIAGIPLTPESGLILRCVRHYSGRDERTRIARQLQGRLDWDALLRLAEAHKILPILHAVLKESHWREVPESVLETMKRKHAANFAGNLLLSYELIRILEALGSRGIRCLVFKGPTLAVAAYGSIAMRRFQDLDLLVRRNDFLKTKDLLREIGYQPALRLPEAYEKHFYLTRSEHHFVRNDGKATVDLHWGLSPPCFSFFQDLDRLWPRSVTVAIEGATVRAPGMEDLLLFLCRHGAKHRWEGLSLISDVAVLIAAHRAMDWPGVLARAKRTNSTVMLALGLRLAAELAGAEVPENIGDWMRADRKGEVLAGKVIRSLFSSEERPTVDVADRLNLFHMRTMSRFTDRLHEIVLNLFTPTSIELSLIRLPARLYFLYYPCRLLRLAVRSVLNKALRTPRRQTPDRTGARRTSGSDKP</sequence>
<evidence type="ECO:0008006" key="4">
    <source>
        <dbReference type="Google" id="ProtNLM"/>
    </source>
</evidence>
<evidence type="ECO:0000313" key="2">
    <source>
        <dbReference type="EMBL" id="ABK15790.1"/>
    </source>
</evidence>
<name>A0LED8_SYNFM</name>
<dbReference type="STRING" id="335543.Sfum_0087"/>
<proteinExistence type="predicted"/>
<feature type="region of interest" description="Disordered" evidence="1">
    <location>
        <begin position="401"/>
        <end position="422"/>
    </location>
</feature>
<dbReference type="EMBL" id="CP000478">
    <property type="protein sequence ID" value="ABK15790.1"/>
    <property type="molecule type" value="Genomic_DNA"/>
</dbReference>
<protein>
    <recommendedName>
        <fullName evidence="4">Nucleotidyltransferase family protein</fullName>
    </recommendedName>
</protein>
<keyword evidence="3" id="KW-1185">Reference proteome</keyword>
<dbReference type="AlphaFoldDB" id="A0LED8"/>
<feature type="compositionally biased region" description="Basic and acidic residues" evidence="1">
    <location>
        <begin position="406"/>
        <end position="422"/>
    </location>
</feature>
<dbReference type="Gene3D" id="3.30.460.40">
    <property type="match status" value="1"/>
</dbReference>
<dbReference type="HOGENOM" id="CLU_036186_0_0_7"/>
<gene>
    <name evidence="2" type="ordered locus">Sfum_0087</name>
</gene>
<dbReference type="InParanoid" id="A0LED8"/>
<dbReference type="Proteomes" id="UP000001784">
    <property type="component" value="Chromosome"/>
</dbReference>
<accession>A0LED8</accession>
<evidence type="ECO:0000313" key="3">
    <source>
        <dbReference type="Proteomes" id="UP000001784"/>
    </source>
</evidence>
<dbReference type="eggNOG" id="COG1216">
    <property type="taxonomic scope" value="Bacteria"/>
</dbReference>
<evidence type="ECO:0000256" key="1">
    <source>
        <dbReference type="SAM" id="MobiDB-lite"/>
    </source>
</evidence>
<dbReference type="Pfam" id="PF14907">
    <property type="entry name" value="NTP_transf_5"/>
    <property type="match status" value="1"/>
</dbReference>
<dbReference type="InterPro" id="IPR039498">
    <property type="entry name" value="NTP_transf_5"/>
</dbReference>
<organism evidence="2 3">
    <name type="scientific">Syntrophobacter fumaroxidans (strain DSM 10017 / MPOB)</name>
    <dbReference type="NCBI Taxonomy" id="335543"/>
    <lineage>
        <taxon>Bacteria</taxon>
        <taxon>Pseudomonadati</taxon>
        <taxon>Thermodesulfobacteriota</taxon>
        <taxon>Syntrophobacteria</taxon>
        <taxon>Syntrophobacterales</taxon>
        <taxon>Syntrophobacteraceae</taxon>
        <taxon>Syntrophobacter</taxon>
    </lineage>
</organism>